<keyword evidence="1" id="KW-0732">Signal</keyword>
<dbReference type="RefSeq" id="WP_044520956.1">
    <property type="nucleotide sequence ID" value="NZ_HG322952.1"/>
</dbReference>
<dbReference type="EMBL" id="JAAXPJ010000004">
    <property type="protein sequence ID" value="NKZ11718.1"/>
    <property type="molecule type" value="Genomic_DNA"/>
</dbReference>
<organism evidence="2 3">
    <name type="scientific">Mycolicibacterium septicum DSM 44393</name>
    <dbReference type="NCBI Taxonomy" id="1341646"/>
    <lineage>
        <taxon>Bacteria</taxon>
        <taxon>Bacillati</taxon>
        <taxon>Actinomycetota</taxon>
        <taxon>Actinomycetes</taxon>
        <taxon>Mycobacteriales</taxon>
        <taxon>Mycobacteriaceae</taxon>
        <taxon>Mycolicibacterium</taxon>
    </lineage>
</organism>
<dbReference type="Proteomes" id="UP000518188">
    <property type="component" value="Unassembled WGS sequence"/>
</dbReference>
<name>A0A7X6MPS3_9MYCO</name>
<protein>
    <submittedName>
        <fullName evidence="2">Uncharacterized protein</fullName>
    </submittedName>
</protein>
<feature type="chain" id="PRO_5030747064" evidence="1">
    <location>
        <begin position="24"/>
        <end position="308"/>
    </location>
</feature>
<dbReference type="PROSITE" id="PS51257">
    <property type="entry name" value="PROKAR_LIPOPROTEIN"/>
    <property type="match status" value="1"/>
</dbReference>
<evidence type="ECO:0000313" key="3">
    <source>
        <dbReference type="Proteomes" id="UP000518188"/>
    </source>
</evidence>
<dbReference type="AlphaFoldDB" id="A0A7X6MPS3"/>
<comment type="caution">
    <text evidence="2">The sequence shown here is derived from an EMBL/GenBank/DDBJ whole genome shotgun (WGS) entry which is preliminary data.</text>
</comment>
<evidence type="ECO:0000256" key="1">
    <source>
        <dbReference type="SAM" id="SignalP"/>
    </source>
</evidence>
<gene>
    <name evidence="2" type="ORF">HGA11_12070</name>
</gene>
<feature type="signal peptide" evidence="1">
    <location>
        <begin position="1"/>
        <end position="23"/>
    </location>
</feature>
<evidence type="ECO:0000313" key="2">
    <source>
        <dbReference type="EMBL" id="NKZ11718.1"/>
    </source>
</evidence>
<reference evidence="2 3" key="1">
    <citation type="submission" date="2020-04" db="EMBL/GenBank/DDBJ databases">
        <title>MicrobeNet Type strains.</title>
        <authorList>
            <person name="Nicholson A.C."/>
        </authorList>
    </citation>
    <scope>NUCLEOTIDE SEQUENCE [LARGE SCALE GENOMIC DNA]</scope>
    <source>
        <strain evidence="2 3">ATCC 700731</strain>
    </source>
</reference>
<accession>A0A7X6MPS3</accession>
<sequence>MRFWLTLVTVGILALVVACTSQDEPLLPSSTDTVAIAEKITGSNDQSFLWDITAASWDDDGRRAAELFAWVPRDALSTDRTTATRAGAAAHAIASFLADEREKVADTPANPALWQAFAQSLVPYLGAMVADESGVAGFEPLDDPESQMRRTVSLFAAMTKEADAHRTFSTAVSQRADTYEAAFARAAVAEPLLADRGPTKEELLQAARLRSLLATGTHLADPTSDKPTSTRAQTQLAYQVVSLTARPDDPHINEEFFRDGRLLPPSEIAAEDWSIYDSQLTVYLAPWPRINGAIREFGSAYDVIARGQ</sequence>
<proteinExistence type="predicted"/>